<dbReference type="RefSeq" id="WP_013689029.1">
    <property type="nucleotide sequence ID" value="NZ_CADEPO010000007.1"/>
</dbReference>
<comment type="similarity">
    <text evidence="2 4">Belongs to the thiolase-like superfamily. Beta-ketoacyl-ACP synthases family.</text>
</comment>
<dbReference type="EMBL" id="PDDY01000001">
    <property type="protein sequence ID" value="PEH41351.1"/>
    <property type="molecule type" value="Genomic_DNA"/>
</dbReference>
<evidence type="ECO:0000313" key="5">
    <source>
        <dbReference type="EMBL" id="PEH41351.1"/>
    </source>
</evidence>
<sequence>MRSSERDEILVTGIGVVSAIGQGRQAFTEALLAGRHGFGVMRRPGRQLPDAEPARDADAPPSGFLGAEIGTLDASAILGAHQRKASLSAQAAVICLREAWDDAALGEVDPLRIGLVIGGSNFQQREQTLVHDAYRDRGAFVRPGYAVSFMDSDLCGLATELFGIRGAAMTVGGASASGQLAVLQAVRLVESGSVDTAIALGALMDLSYWECQAFRSLGAMGSDRFGNDPGAACRPFDEDRDGFIYGECSGAVVVERASRLRRPRVAPYAKWLGGYLRMDGSREPAPSLEGETAAIEGALHDAGIDAASVDYVNPHGSGSALGDATELAALGRAGLGHVCLNTTKSLIGHGLTAAGTVELIATLVQMRVRRLHPSRNLDQPIDPRFDWVAAPRDAEIRRALTLSIGFGGINTALCFERC</sequence>
<evidence type="ECO:0000256" key="4">
    <source>
        <dbReference type="RuleBase" id="RU003694"/>
    </source>
</evidence>
<dbReference type="PANTHER" id="PTHR11712:SF336">
    <property type="entry name" value="3-OXOACYL-[ACYL-CARRIER-PROTEIN] SYNTHASE, MITOCHONDRIAL"/>
    <property type="match status" value="1"/>
</dbReference>
<dbReference type="Pfam" id="PF00109">
    <property type="entry name" value="ketoacyl-synt"/>
    <property type="match status" value="1"/>
</dbReference>
<comment type="caution">
    <text evidence="5">The sequence shown here is derived from an EMBL/GenBank/DDBJ whole genome shotgun (WGS) entry which is preliminary data.</text>
</comment>
<dbReference type="NCBIfam" id="NF005490">
    <property type="entry name" value="PRK07103.1"/>
    <property type="match status" value="1"/>
</dbReference>
<protein>
    <submittedName>
        <fullName evidence="5">Polyketide beta-ketoacyl:ACP synthase</fullName>
    </submittedName>
</protein>
<keyword evidence="3 4" id="KW-0808">Transferase</keyword>
<reference evidence="6" key="1">
    <citation type="submission" date="2017-09" db="EMBL/GenBank/DDBJ databases">
        <title>FDA dAtabase for Regulatory Grade micrObial Sequences (FDA-ARGOS): Supporting development and validation of Infectious Disease Dx tests.</title>
        <authorList>
            <person name="Minogue T."/>
            <person name="Wolcott M."/>
            <person name="Wasieloski L."/>
            <person name="Aguilar W."/>
            <person name="Moore D."/>
            <person name="Tallon L."/>
            <person name="Sadzewicz L."/>
            <person name="Ott S."/>
            <person name="Zhao X."/>
            <person name="Nagaraj S."/>
            <person name="Vavikolanu K."/>
            <person name="Aluvathingal J."/>
            <person name="Nadendla S."/>
            <person name="Sichtig H."/>
        </authorList>
    </citation>
    <scope>NUCLEOTIDE SEQUENCE [LARGE SCALE GENOMIC DNA]</scope>
    <source>
        <strain evidence="6">FDAARGOS_390</strain>
    </source>
</reference>
<dbReference type="GO" id="GO:0006633">
    <property type="term" value="P:fatty acid biosynthetic process"/>
    <property type="evidence" value="ECO:0007669"/>
    <property type="project" value="TreeGrafter"/>
</dbReference>
<dbReference type="InterPro" id="IPR020841">
    <property type="entry name" value="PKS_Beta-ketoAc_synthase_dom"/>
</dbReference>
<dbReference type="InterPro" id="IPR014031">
    <property type="entry name" value="Ketoacyl_synth_C"/>
</dbReference>
<dbReference type="Pfam" id="PF02801">
    <property type="entry name" value="Ketoacyl-synt_C"/>
    <property type="match status" value="1"/>
</dbReference>
<dbReference type="PROSITE" id="PS52004">
    <property type="entry name" value="KS3_2"/>
    <property type="match status" value="1"/>
</dbReference>
<dbReference type="AlphaFoldDB" id="A0A2A7SCP6"/>
<dbReference type="CDD" id="cd00834">
    <property type="entry name" value="KAS_I_II"/>
    <property type="match status" value="1"/>
</dbReference>
<proteinExistence type="inferred from homology"/>
<evidence type="ECO:0000256" key="2">
    <source>
        <dbReference type="ARBA" id="ARBA00008467"/>
    </source>
</evidence>
<gene>
    <name evidence="5" type="ORF">CRM94_03775</name>
</gene>
<dbReference type="PANTHER" id="PTHR11712">
    <property type="entry name" value="POLYKETIDE SYNTHASE-RELATED"/>
    <property type="match status" value="1"/>
</dbReference>
<name>A0A2A7SCP6_BURGA</name>
<dbReference type="InterPro" id="IPR016039">
    <property type="entry name" value="Thiolase-like"/>
</dbReference>
<dbReference type="InterPro" id="IPR014030">
    <property type="entry name" value="Ketoacyl_synth_N"/>
</dbReference>
<dbReference type="SUPFAM" id="SSF53901">
    <property type="entry name" value="Thiolase-like"/>
    <property type="match status" value="2"/>
</dbReference>
<dbReference type="GO" id="GO:0005829">
    <property type="term" value="C:cytosol"/>
    <property type="evidence" value="ECO:0007669"/>
    <property type="project" value="TreeGrafter"/>
</dbReference>
<evidence type="ECO:0000256" key="1">
    <source>
        <dbReference type="ARBA" id="ARBA00005194"/>
    </source>
</evidence>
<dbReference type="Gene3D" id="3.40.47.10">
    <property type="match status" value="2"/>
</dbReference>
<dbReference type="OMA" id="CTEQFGI"/>
<dbReference type="GO" id="GO:0004315">
    <property type="term" value="F:3-oxoacyl-[acyl-carrier-protein] synthase activity"/>
    <property type="evidence" value="ECO:0007669"/>
    <property type="project" value="TreeGrafter"/>
</dbReference>
<evidence type="ECO:0000313" key="6">
    <source>
        <dbReference type="Proteomes" id="UP000220629"/>
    </source>
</evidence>
<dbReference type="Proteomes" id="UP000220629">
    <property type="component" value="Unassembled WGS sequence"/>
</dbReference>
<organism evidence="5 6">
    <name type="scientific">Burkholderia gladioli</name>
    <name type="common">Pseudomonas marginata</name>
    <name type="synonym">Phytomonas marginata</name>
    <dbReference type="NCBI Taxonomy" id="28095"/>
    <lineage>
        <taxon>Bacteria</taxon>
        <taxon>Pseudomonadati</taxon>
        <taxon>Pseudomonadota</taxon>
        <taxon>Betaproteobacteria</taxon>
        <taxon>Burkholderiales</taxon>
        <taxon>Burkholderiaceae</taxon>
        <taxon>Burkholderia</taxon>
    </lineage>
</organism>
<comment type="pathway">
    <text evidence="1">Lipid metabolism; fatty acid biosynthesis.</text>
</comment>
<accession>A0A2A7SCP6</accession>
<dbReference type="InterPro" id="IPR000794">
    <property type="entry name" value="Beta-ketoacyl_synthase"/>
</dbReference>
<dbReference type="SMART" id="SM00825">
    <property type="entry name" value="PKS_KS"/>
    <property type="match status" value="1"/>
</dbReference>
<evidence type="ECO:0000256" key="3">
    <source>
        <dbReference type="ARBA" id="ARBA00022679"/>
    </source>
</evidence>